<keyword evidence="1" id="KW-0812">Transmembrane</keyword>
<accession>A0A1Y1JBZ4</accession>
<protein>
    <submittedName>
        <fullName evidence="2">Variable surface protein</fullName>
    </submittedName>
</protein>
<keyword evidence="1" id="KW-1133">Transmembrane helix</keyword>
<organism evidence="2 3">
    <name type="scientific">Plasmodium gonderi</name>
    <dbReference type="NCBI Taxonomy" id="77519"/>
    <lineage>
        <taxon>Eukaryota</taxon>
        <taxon>Sar</taxon>
        <taxon>Alveolata</taxon>
        <taxon>Apicomplexa</taxon>
        <taxon>Aconoidasida</taxon>
        <taxon>Haemosporida</taxon>
        <taxon>Plasmodiidae</taxon>
        <taxon>Plasmodium</taxon>
        <taxon>Plasmodium (Plasmodium)</taxon>
    </lineage>
</organism>
<evidence type="ECO:0000256" key="1">
    <source>
        <dbReference type="SAM" id="Phobius"/>
    </source>
</evidence>
<name>A0A1Y1JBZ4_PLAGO</name>
<keyword evidence="1" id="KW-0472">Membrane</keyword>
<reference evidence="3" key="1">
    <citation type="submission" date="2017-04" db="EMBL/GenBank/DDBJ databases">
        <title>Plasmodium gonderi genome.</title>
        <authorList>
            <person name="Arisue N."/>
            <person name="Honma H."/>
            <person name="Kawai S."/>
            <person name="Tougan T."/>
            <person name="Tanabe K."/>
            <person name="Horii T."/>
        </authorList>
    </citation>
    <scope>NUCLEOTIDE SEQUENCE [LARGE SCALE GENOMIC DNA]</scope>
    <source>
        <strain evidence="3">ATCC 30045</strain>
    </source>
</reference>
<dbReference type="OrthoDB" id="388362at2759"/>
<dbReference type="Proteomes" id="UP000195521">
    <property type="component" value="Unassembled WGS sequence"/>
</dbReference>
<dbReference type="AlphaFoldDB" id="A0A1Y1JBZ4"/>
<dbReference type="GeneID" id="39745901"/>
<gene>
    <name evidence="2" type="ORF">PGO_021710</name>
</gene>
<evidence type="ECO:0000313" key="2">
    <source>
        <dbReference type="EMBL" id="GAW79198.1"/>
    </source>
</evidence>
<dbReference type="RefSeq" id="XP_028541787.1">
    <property type="nucleotide sequence ID" value="XM_028685986.1"/>
</dbReference>
<dbReference type="EMBL" id="BDQF01000002">
    <property type="protein sequence ID" value="GAW79198.1"/>
    <property type="molecule type" value="Genomic_DNA"/>
</dbReference>
<feature type="transmembrane region" description="Helical" evidence="1">
    <location>
        <begin position="292"/>
        <end position="310"/>
    </location>
</feature>
<proteinExistence type="predicted"/>
<evidence type="ECO:0000313" key="3">
    <source>
        <dbReference type="Proteomes" id="UP000195521"/>
    </source>
</evidence>
<comment type="caution">
    <text evidence="2">The sequence shown here is derived from an EMBL/GenBank/DDBJ whole genome shotgun (WGS) entry which is preliminary data.</text>
</comment>
<keyword evidence="3" id="KW-1185">Reference proteome</keyword>
<sequence length="370" mass="44833">MIFYFNIKIIKQMHFVHLLLQYNLQHYNVYIFIIFCKKINEKKVHYKTLIILLFFSYFQYESLDLYFSEYRNIMDKYKEENDKKFWENDCEKISESIVKNFKTDVKNNICPRIMSYLYSIYSDSNNPLQNLGCKYLYYWLYKNHIKGTNESNSIKILYEELIKVYDNISFVFRLTDEYKNNIFDEELNIFTDICDLNTMINDIYNSTFESCKNKQKCNCAQKCYDKYMSLNIQCVSRGYPLYCKALESVKKLYNSIPNLIYDCDNSNYIMLPASEIQKQRLNSSRTNISGKLIIPTILIFLIPMLFFLIYKVNFDFTPYDFCIHRGIRNIIYKFRGIYKECNILHLTKIYESTLRNSRYNILYDSFMHYD</sequence>